<comment type="pathway">
    <text evidence="7">Carotenoid biosynthesis; staphyloxanthin biosynthesis; staphyloxanthin from farnesyl diphosphate: step 4/5.</text>
</comment>
<dbReference type="EMBL" id="LGKO01000002">
    <property type="protein sequence ID" value="KPL84288.1"/>
    <property type="molecule type" value="Genomic_DNA"/>
</dbReference>
<dbReference type="SUPFAM" id="SSF53448">
    <property type="entry name" value="Nucleotide-diphospho-sugar transferases"/>
    <property type="match status" value="1"/>
</dbReference>
<feature type="transmembrane region" description="Helical" evidence="10">
    <location>
        <begin position="283"/>
        <end position="309"/>
    </location>
</feature>
<evidence type="ECO:0000259" key="11">
    <source>
        <dbReference type="Pfam" id="PF00535"/>
    </source>
</evidence>
<dbReference type="STRING" id="869279.SE15_03910"/>
<feature type="transmembrane region" description="Helical" evidence="10">
    <location>
        <begin position="12"/>
        <end position="30"/>
    </location>
</feature>
<proteinExistence type="inferred from homology"/>
<dbReference type="AlphaFoldDB" id="A0A0P6Y4D3"/>
<keyword evidence="10" id="KW-0812">Transmembrane</keyword>
<keyword evidence="5 10" id="KW-0472">Membrane</keyword>
<keyword evidence="13" id="KW-1185">Reference proteome</keyword>
<dbReference type="RefSeq" id="WP_054520775.1">
    <property type="nucleotide sequence ID" value="NZ_LGKO01000002.1"/>
</dbReference>
<evidence type="ECO:0000256" key="5">
    <source>
        <dbReference type="ARBA" id="ARBA00023136"/>
    </source>
</evidence>
<dbReference type="GO" id="GO:0005886">
    <property type="term" value="C:plasma membrane"/>
    <property type="evidence" value="ECO:0007669"/>
    <property type="project" value="UniProtKB-SubCell"/>
</dbReference>
<dbReference type="Pfam" id="PF00535">
    <property type="entry name" value="Glycos_transf_2"/>
    <property type="match status" value="1"/>
</dbReference>
<accession>A0A0P6Y4D3</accession>
<sequence length="386" mass="44027">MPVHWSNPQDGILVFLLVLLLICLSNLWAFQRPCSSREPSHWPEVAVLIPARNEADNLPRCLESLRRQDYPGVFEVWVLDDDSTDATGVLAAEVAASDERFHCLRGAPLPEGWLGKHWACQQLAESASAEVLLFLDADTQLAPDALRRAVSAFEVDRLDLLSLVPYEVMQTWGERLIQPFFLWAMMSFYPLALAFRLRWPALTFTIGQFMLIRRQTYFAIGGHAAFRDDVVDDMALGRRTVAAGYRWRLMDGGELIQCRMYHSWREAFHGFSKNLFGVFSYRVVPFLFVMGWLGWVFLQPWGVIAAHLLGFSLGADLQKALLAILLSFILFGLAYLRLRIPLYLALFYPITIGINLSIGLYSLCLTLQGASTWRGRRLVKPRIRWL</sequence>
<evidence type="ECO:0000313" key="13">
    <source>
        <dbReference type="Proteomes" id="UP000050544"/>
    </source>
</evidence>
<evidence type="ECO:0000256" key="6">
    <source>
        <dbReference type="ARBA" id="ARBA00037281"/>
    </source>
</evidence>
<keyword evidence="4" id="KW-0808">Transferase</keyword>
<keyword evidence="10" id="KW-1133">Transmembrane helix</keyword>
<dbReference type="PANTHER" id="PTHR43646">
    <property type="entry name" value="GLYCOSYLTRANSFERASE"/>
    <property type="match status" value="1"/>
</dbReference>
<dbReference type="OrthoDB" id="9800276at2"/>
<keyword evidence="2" id="KW-1003">Cell membrane</keyword>
<comment type="subcellular location">
    <subcellularLocation>
        <location evidence="1">Cell membrane</location>
    </subcellularLocation>
</comment>
<evidence type="ECO:0000256" key="2">
    <source>
        <dbReference type="ARBA" id="ARBA00022475"/>
    </source>
</evidence>
<dbReference type="Proteomes" id="UP000050544">
    <property type="component" value="Unassembled WGS sequence"/>
</dbReference>
<dbReference type="GO" id="GO:0016757">
    <property type="term" value="F:glycosyltransferase activity"/>
    <property type="evidence" value="ECO:0007669"/>
    <property type="project" value="UniProtKB-KW"/>
</dbReference>
<reference evidence="12 13" key="1">
    <citation type="submission" date="2015-07" db="EMBL/GenBank/DDBJ databases">
        <title>Whole genome sequence of Thermanaerothrix daxensis DSM 23592.</title>
        <authorList>
            <person name="Hemp J."/>
            <person name="Ward L.M."/>
            <person name="Pace L.A."/>
            <person name="Fischer W.W."/>
        </authorList>
    </citation>
    <scope>NUCLEOTIDE SEQUENCE [LARGE SCALE GENOMIC DNA]</scope>
    <source>
        <strain evidence="12 13">GNS-1</strain>
    </source>
</reference>
<name>A0A0P6Y4D3_9CHLR</name>
<feature type="transmembrane region" description="Helical" evidence="10">
    <location>
        <begin position="346"/>
        <end position="367"/>
    </location>
</feature>
<evidence type="ECO:0000256" key="4">
    <source>
        <dbReference type="ARBA" id="ARBA00022679"/>
    </source>
</evidence>
<dbReference type="Gene3D" id="3.90.550.10">
    <property type="entry name" value="Spore Coat Polysaccharide Biosynthesis Protein SpsA, Chain A"/>
    <property type="match status" value="1"/>
</dbReference>
<evidence type="ECO:0000256" key="7">
    <source>
        <dbReference type="ARBA" id="ARBA00037904"/>
    </source>
</evidence>
<evidence type="ECO:0000256" key="3">
    <source>
        <dbReference type="ARBA" id="ARBA00022676"/>
    </source>
</evidence>
<comment type="function">
    <text evidence="6">Catalyzes the glycosylation of 4,4'-diaponeurosporenoate, i.e. the esterification of glucose at the C1'' position with the carboxyl group of 4,4'-diaponeurosporenic acid, to form glycosyl-4,4'-diaponeurosporenoate. This is a step in the biosynthesis of staphyloxanthin, an orange pigment present in most staphylococci strains.</text>
</comment>
<dbReference type="PANTHER" id="PTHR43646:SF2">
    <property type="entry name" value="GLYCOSYLTRANSFERASE 2-LIKE DOMAIN-CONTAINING PROTEIN"/>
    <property type="match status" value="1"/>
</dbReference>
<evidence type="ECO:0000313" key="12">
    <source>
        <dbReference type="EMBL" id="KPL84288.1"/>
    </source>
</evidence>
<keyword evidence="3" id="KW-0328">Glycosyltransferase</keyword>
<comment type="similarity">
    <text evidence="8">Belongs to the glycosyltransferase 2 family. CrtQ subfamily.</text>
</comment>
<feature type="transmembrane region" description="Helical" evidence="10">
    <location>
        <begin position="321"/>
        <end position="340"/>
    </location>
</feature>
<dbReference type="InterPro" id="IPR001173">
    <property type="entry name" value="Glyco_trans_2-like"/>
</dbReference>
<organism evidence="12 13">
    <name type="scientific">Thermanaerothrix daxensis</name>
    <dbReference type="NCBI Taxonomy" id="869279"/>
    <lineage>
        <taxon>Bacteria</taxon>
        <taxon>Bacillati</taxon>
        <taxon>Chloroflexota</taxon>
        <taxon>Anaerolineae</taxon>
        <taxon>Anaerolineales</taxon>
        <taxon>Anaerolineaceae</taxon>
        <taxon>Thermanaerothrix</taxon>
    </lineage>
</organism>
<dbReference type="InterPro" id="IPR029044">
    <property type="entry name" value="Nucleotide-diphossugar_trans"/>
</dbReference>
<evidence type="ECO:0000256" key="9">
    <source>
        <dbReference type="ARBA" id="ARBA00040345"/>
    </source>
</evidence>
<comment type="caution">
    <text evidence="12">The sequence shown here is derived from an EMBL/GenBank/DDBJ whole genome shotgun (WGS) entry which is preliminary data.</text>
</comment>
<protein>
    <recommendedName>
        <fullName evidence="9">4,4'-diaponeurosporenoate glycosyltransferase</fullName>
    </recommendedName>
</protein>
<gene>
    <name evidence="12" type="ORF">SE15_03910</name>
</gene>
<evidence type="ECO:0000256" key="1">
    <source>
        <dbReference type="ARBA" id="ARBA00004236"/>
    </source>
</evidence>
<evidence type="ECO:0000256" key="8">
    <source>
        <dbReference type="ARBA" id="ARBA00038120"/>
    </source>
</evidence>
<feature type="domain" description="Glycosyltransferase 2-like" evidence="11">
    <location>
        <begin position="47"/>
        <end position="215"/>
    </location>
</feature>
<evidence type="ECO:0000256" key="10">
    <source>
        <dbReference type="SAM" id="Phobius"/>
    </source>
</evidence>